<feature type="transmembrane region" description="Helical" evidence="7">
    <location>
        <begin position="244"/>
        <end position="265"/>
    </location>
</feature>
<evidence type="ECO:0000256" key="4">
    <source>
        <dbReference type="ARBA" id="ARBA00023136"/>
    </source>
</evidence>
<feature type="transmembrane region" description="Helical" evidence="7">
    <location>
        <begin position="81"/>
        <end position="101"/>
    </location>
</feature>
<comment type="caution">
    <text evidence="9">The sequence shown here is derived from an EMBL/GenBank/DDBJ whole genome shotgun (WGS) entry which is preliminary data.</text>
</comment>
<evidence type="ECO:0000313" key="9">
    <source>
        <dbReference type="EMBL" id="KAK9814277.1"/>
    </source>
</evidence>
<feature type="transmembrane region" description="Helical" evidence="7">
    <location>
        <begin position="153"/>
        <end position="172"/>
    </location>
</feature>
<dbReference type="GO" id="GO:0055088">
    <property type="term" value="P:lipid homeostasis"/>
    <property type="evidence" value="ECO:0007669"/>
    <property type="project" value="TreeGrafter"/>
</dbReference>
<evidence type="ECO:0000256" key="1">
    <source>
        <dbReference type="ARBA" id="ARBA00004141"/>
    </source>
</evidence>
<evidence type="ECO:0000256" key="3">
    <source>
        <dbReference type="ARBA" id="ARBA00022989"/>
    </source>
</evidence>
<evidence type="ECO:0000259" key="8">
    <source>
        <dbReference type="PROSITE" id="PS50922"/>
    </source>
</evidence>
<proteinExistence type="predicted"/>
<keyword evidence="2 5" id="KW-0812">Transmembrane</keyword>
<dbReference type="GO" id="GO:0005783">
    <property type="term" value="C:endoplasmic reticulum"/>
    <property type="evidence" value="ECO:0007669"/>
    <property type="project" value="TreeGrafter"/>
</dbReference>
<dbReference type="Proteomes" id="UP001489004">
    <property type="component" value="Unassembled WGS sequence"/>
</dbReference>
<dbReference type="InterPro" id="IPR050846">
    <property type="entry name" value="TLCD"/>
</dbReference>
<gene>
    <name evidence="9" type="ORF">WJX72_003292</name>
</gene>
<keyword evidence="4 5" id="KW-0472">Membrane</keyword>
<keyword evidence="10" id="KW-1185">Reference proteome</keyword>
<dbReference type="InterPro" id="IPR006634">
    <property type="entry name" value="TLC-dom"/>
</dbReference>
<organism evidence="9 10">
    <name type="scientific">[Myrmecia] bisecta</name>
    <dbReference type="NCBI Taxonomy" id="41462"/>
    <lineage>
        <taxon>Eukaryota</taxon>
        <taxon>Viridiplantae</taxon>
        <taxon>Chlorophyta</taxon>
        <taxon>core chlorophytes</taxon>
        <taxon>Trebouxiophyceae</taxon>
        <taxon>Trebouxiales</taxon>
        <taxon>Trebouxiaceae</taxon>
        <taxon>Myrmecia</taxon>
    </lineage>
</organism>
<dbReference type="GO" id="GO:0016020">
    <property type="term" value="C:membrane"/>
    <property type="evidence" value="ECO:0007669"/>
    <property type="project" value="UniProtKB-SubCell"/>
</dbReference>
<dbReference type="EMBL" id="JALJOR010000007">
    <property type="protein sequence ID" value="KAK9814277.1"/>
    <property type="molecule type" value="Genomic_DNA"/>
</dbReference>
<feature type="compositionally biased region" description="Polar residues" evidence="6">
    <location>
        <begin position="324"/>
        <end position="335"/>
    </location>
</feature>
<evidence type="ECO:0000256" key="2">
    <source>
        <dbReference type="ARBA" id="ARBA00022692"/>
    </source>
</evidence>
<evidence type="ECO:0000256" key="6">
    <source>
        <dbReference type="SAM" id="MobiDB-lite"/>
    </source>
</evidence>
<evidence type="ECO:0000256" key="7">
    <source>
        <dbReference type="SAM" id="Phobius"/>
    </source>
</evidence>
<dbReference type="PANTHER" id="PTHR13439">
    <property type="entry name" value="CT120 PROTEIN"/>
    <property type="match status" value="1"/>
</dbReference>
<comment type="subcellular location">
    <subcellularLocation>
        <location evidence="1">Membrane</location>
        <topology evidence="1">Multi-pass membrane protein</topology>
    </subcellularLocation>
</comment>
<dbReference type="PANTHER" id="PTHR13439:SF0">
    <property type="entry name" value="TOPOISOMERASE I DAMAGE AFFECTED PROTEIN 4"/>
    <property type="match status" value="1"/>
</dbReference>
<feature type="region of interest" description="Disordered" evidence="6">
    <location>
        <begin position="322"/>
        <end position="343"/>
    </location>
</feature>
<dbReference type="AlphaFoldDB" id="A0AAW1PZT9"/>
<protein>
    <recommendedName>
        <fullName evidence="8">TLC domain-containing protein</fullName>
    </recommendedName>
</protein>
<evidence type="ECO:0000256" key="5">
    <source>
        <dbReference type="PROSITE-ProRule" id="PRU00205"/>
    </source>
</evidence>
<name>A0AAW1PZT9_9CHLO</name>
<sequence>MDRFSLDDITRNFDEYTRTFRGFSLLDDDRLVWLGTGLASALSCHACYTLGSSRLSAHLSQAYGQLSTKDKKDWNSRYSSTFHAVVITVLATYIICCTDAFDESPGNKRQAIPLMFRSTRLTQAALGTSLGYFIMDLYIVAVHYPEMGGPEMLLHHTAALLSVLASACYGQAHLYTLILLGTEVTTPFINMRWVLDRVGWRQTRAYIANGVCLFVTWFLGRVLMFVWFFWHIYQHRAQLKLLNWPPMILITTVPPLLYALNLFWFGKICNGLRKLLQSRKHKVPMDEKADRSEQQILASLIPTISSATANLIPQAKAVAAAAVSSPQRRGTSAKLQNGRKHAE</sequence>
<evidence type="ECO:0000313" key="10">
    <source>
        <dbReference type="Proteomes" id="UP001489004"/>
    </source>
</evidence>
<dbReference type="SMART" id="SM00724">
    <property type="entry name" value="TLC"/>
    <property type="match status" value="1"/>
</dbReference>
<feature type="transmembrane region" description="Helical" evidence="7">
    <location>
        <begin position="121"/>
        <end position="141"/>
    </location>
</feature>
<dbReference type="Pfam" id="PF03798">
    <property type="entry name" value="TRAM_LAG1_CLN8"/>
    <property type="match status" value="1"/>
</dbReference>
<reference evidence="9 10" key="1">
    <citation type="journal article" date="2024" name="Nat. Commun.">
        <title>Phylogenomics reveals the evolutionary origins of lichenization in chlorophyte algae.</title>
        <authorList>
            <person name="Puginier C."/>
            <person name="Libourel C."/>
            <person name="Otte J."/>
            <person name="Skaloud P."/>
            <person name="Haon M."/>
            <person name="Grisel S."/>
            <person name="Petersen M."/>
            <person name="Berrin J.G."/>
            <person name="Delaux P.M."/>
            <person name="Dal Grande F."/>
            <person name="Keller J."/>
        </authorList>
    </citation>
    <scope>NUCLEOTIDE SEQUENCE [LARGE SCALE GENOMIC DNA]</scope>
    <source>
        <strain evidence="9 10">SAG 2043</strain>
    </source>
</reference>
<feature type="transmembrane region" description="Helical" evidence="7">
    <location>
        <begin position="207"/>
        <end position="232"/>
    </location>
</feature>
<feature type="domain" description="TLC" evidence="8">
    <location>
        <begin position="69"/>
        <end position="277"/>
    </location>
</feature>
<dbReference type="PROSITE" id="PS50922">
    <property type="entry name" value="TLC"/>
    <property type="match status" value="1"/>
</dbReference>
<accession>A0AAW1PZT9</accession>
<keyword evidence="3 7" id="KW-1133">Transmembrane helix</keyword>